<proteinExistence type="predicted"/>
<evidence type="ECO:0000313" key="2">
    <source>
        <dbReference type="EMBL" id="KAK0482005.1"/>
    </source>
</evidence>
<dbReference type="AlphaFoldDB" id="A0AA39PD09"/>
<evidence type="ECO:0000256" key="1">
    <source>
        <dbReference type="SAM" id="MobiDB-lite"/>
    </source>
</evidence>
<feature type="compositionally biased region" description="Basic residues" evidence="1">
    <location>
        <begin position="594"/>
        <end position="603"/>
    </location>
</feature>
<feature type="compositionally biased region" description="Basic and acidic residues" evidence="1">
    <location>
        <begin position="537"/>
        <end position="553"/>
    </location>
</feature>
<evidence type="ECO:0000313" key="3">
    <source>
        <dbReference type="Proteomes" id="UP001175228"/>
    </source>
</evidence>
<comment type="caution">
    <text evidence="2">The sequence shown here is derived from an EMBL/GenBank/DDBJ whole genome shotgun (WGS) entry which is preliminary data.</text>
</comment>
<gene>
    <name evidence="2" type="ORF">EDD18DRAFT_1112807</name>
</gene>
<protein>
    <submittedName>
        <fullName evidence="2">Uncharacterized protein</fullName>
    </submittedName>
</protein>
<accession>A0AA39PD09</accession>
<dbReference type="Proteomes" id="UP001175228">
    <property type="component" value="Unassembled WGS sequence"/>
</dbReference>
<keyword evidence="3" id="KW-1185">Reference proteome</keyword>
<sequence>MDLATTLSLHSLQNRGLQGNQSEFGRQGRVEVNDQTKFTGDTGPDTAPCRMCLNPSVTDCIRVLTRKITGSIRAESELPWPTPSAEQPRKNKETVFLRSQAHLTRIYGSEQEWEGTARLRLGRHEPVYIKDLGSWHQSGRRGAGHRVFLDPSSILITYLIPTHDVFRLVEGGLGTAFEMKFLQQNTRSPRVAFVSGLQHTKERDDVQGKMAWRKSEYTQAGQNVASIGHNSHSNKETIGKGERCSRFGEVNNTIFGKFNAQGRASGEAVESLKYKNRSRTDVSLPMTAQLYVLEASAHAYEVKLDQGRRKIRHGSASVLVWNVWRERADSNVSTIMSRCWEFDPTLTLTIRWHKRGNALPENAAKEQASRRANAGWSYKSEEELLRMRTVRSHSLARASWVLSLNKHVLLVILSSEYWHKSNIIVDHNRGEDRATSRHLLLTRVKVQGGLLGSRDSADRYPVDVLISPQSYTHHEGHGEFCVRCHSRYDYTFPTKMKLPNEERTLTFLGNFLHADEVHENEDPEEFLLKPGPDFDEGERQERFRAREEEDNVKKRAHGPVPKTWMISRKHKEVSEPGTAENSLQDGSAKVLGHPAKRARNKKT</sequence>
<organism evidence="2 3">
    <name type="scientific">Armillaria luteobubalina</name>
    <dbReference type="NCBI Taxonomy" id="153913"/>
    <lineage>
        <taxon>Eukaryota</taxon>
        <taxon>Fungi</taxon>
        <taxon>Dikarya</taxon>
        <taxon>Basidiomycota</taxon>
        <taxon>Agaricomycotina</taxon>
        <taxon>Agaricomycetes</taxon>
        <taxon>Agaricomycetidae</taxon>
        <taxon>Agaricales</taxon>
        <taxon>Marasmiineae</taxon>
        <taxon>Physalacriaceae</taxon>
        <taxon>Armillaria</taxon>
    </lineage>
</organism>
<name>A0AA39PD09_9AGAR</name>
<dbReference type="EMBL" id="JAUEPU010000069">
    <property type="protein sequence ID" value="KAK0482005.1"/>
    <property type="molecule type" value="Genomic_DNA"/>
</dbReference>
<feature type="region of interest" description="Disordered" evidence="1">
    <location>
        <begin position="522"/>
        <end position="603"/>
    </location>
</feature>
<reference evidence="2" key="1">
    <citation type="submission" date="2023-06" db="EMBL/GenBank/DDBJ databases">
        <authorList>
            <consortium name="Lawrence Berkeley National Laboratory"/>
            <person name="Ahrendt S."/>
            <person name="Sahu N."/>
            <person name="Indic B."/>
            <person name="Wong-Bajracharya J."/>
            <person name="Merenyi Z."/>
            <person name="Ke H.-M."/>
            <person name="Monk M."/>
            <person name="Kocsube S."/>
            <person name="Drula E."/>
            <person name="Lipzen A."/>
            <person name="Balint B."/>
            <person name="Henrissat B."/>
            <person name="Andreopoulos B."/>
            <person name="Martin F.M."/>
            <person name="Harder C.B."/>
            <person name="Rigling D."/>
            <person name="Ford K.L."/>
            <person name="Foster G.D."/>
            <person name="Pangilinan J."/>
            <person name="Papanicolaou A."/>
            <person name="Barry K."/>
            <person name="LaButti K."/>
            <person name="Viragh M."/>
            <person name="Koriabine M."/>
            <person name="Yan M."/>
            <person name="Riley R."/>
            <person name="Champramary S."/>
            <person name="Plett K.L."/>
            <person name="Tsai I.J."/>
            <person name="Slot J."/>
            <person name="Sipos G."/>
            <person name="Plett J."/>
            <person name="Nagy L.G."/>
            <person name="Grigoriev I.V."/>
        </authorList>
    </citation>
    <scope>NUCLEOTIDE SEQUENCE</scope>
    <source>
        <strain evidence="2">HWK02</strain>
    </source>
</reference>